<dbReference type="Proteomes" id="UP000518266">
    <property type="component" value="Unassembled WGS sequence"/>
</dbReference>
<gene>
    <name evidence="2" type="ORF">F7725_025506</name>
</gene>
<dbReference type="AlphaFoldDB" id="A0A7J5XBB8"/>
<sequence length="91" mass="10065">MPSKASLILKGRNTRKMRSEMVRFSRRMSMGAGLRRTFLQKVKKARMLAGTPIRKGNTEVNEHQDPQGNADEAGVPSMAVSLVIIGNAILR</sequence>
<comment type="caution">
    <text evidence="2">The sequence shown here is derived from an EMBL/GenBank/DDBJ whole genome shotgun (WGS) entry which is preliminary data.</text>
</comment>
<evidence type="ECO:0000313" key="2">
    <source>
        <dbReference type="EMBL" id="KAF3834302.1"/>
    </source>
</evidence>
<keyword evidence="3" id="KW-1185">Reference proteome</keyword>
<feature type="region of interest" description="Disordered" evidence="1">
    <location>
        <begin position="53"/>
        <end position="73"/>
    </location>
</feature>
<evidence type="ECO:0000256" key="1">
    <source>
        <dbReference type="SAM" id="MobiDB-lite"/>
    </source>
</evidence>
<proteinExistence type="predicted"/>
<dbReference type="EMBL" id="JAAKFY010000026">
    <property type="protein sequence ID" value="KAF3834302.1"/>
    <property type="molecule type" value="Genomic_DNA"/>
</dbReference>
<evidence type="ECO:0000313" key="3">
    <source>
        <dbReference type="Proteomes" id="UP000518266"/>
    </source>
</evidence>
<feature type="compositionally biased region" description="Basic and acidic residues" evidence="1">
    <location>
        <begin position="56"/>
        <end position="65"/>
    </location>
</feature>
<accession>A0A7J5XBB8</accession>
<protein>
    <submittedName>
        <fullName evidence="2">Uncharacterized protein</fullName>
    </submittedName>
</protein>
<reference evidence="2 3" key="1">
    <citation type="submission" date="2020-03" db="EMBL/GenBank/DDBJ databases">
        <title>Dissostichus mawsoni Genome sequencing and assembly.</title>
        <authorList>
            <person name="Park H."/>
        </authorList>
    </citation>
    <scope>NUCLEOTIDE SEQUENCE [LARGE SCALE GENOMIC DNA]</scope>
    <source>
        <strain evidence="2">DM0001</strain>
        <tissue evidence="2">Muscle</tissue>
    </source>
</reference>
<name>A0A7J5XBB8_DISMA</name>
<organism evidence="2 3">
    <name type="scientific">Dissostichus mawsoni</name>
    <name type="common">Antarctic cod</name>
    <dbReference type="NCBI Taxonomy" id="36200"/>
    <lineage>
        <taxon>Eukaryota</taxon>
        <taxon>Metazoa</taxon>
        <taxon>Chordata</taxon>
        <taxon>Craniata</taxon>
        <taxon>Vertebrata</taxon>
        <taxon>Euteleostomi</taxon>
        <taxon>Actinopterygii</taxon>
        <taxon>Neopterygii</taxon>
        <taxon>Teleostei</taxon>
        <taxon>Neoteleostei</taxon>
        <taxon>Acanthomorphata</taxon>
        <taxon>Eupercaria</taxon>
        <taxon>Perciformes</taxon>
        <taxon>Notothenioidei</taxon>
        <taxon>Nototheniidae</taxon>
        <taxon>Dissostichus</taxon>
    </lineage>
</organism>